<keyword evidence="5" id="KW-0411">Iron-sulfur</keyword>
<keyword evidence="3" id="KW-0560">Oxidoreductase</keyword>
<reference evidence="8" key="1">
    <citation type="submission" date="2018-05" db="EMBL/GenBank/DDBJ databases">
        <authorList>
            <person name="Lanie J.A."/>
            <person name="Ng W.-L."/>
            <person name="Kazmierczak K.M."/>
            <person name="Andrzejewski T.M."/>
            <person name="Davidsen T.M."/>
            <person name="Wayne K.J."/>
            <person name="Tettelin H."/>
            <person name="Glass J.I."/>
            <person name="Rusch D."/>
            <person name="Podicherti R."/>
            <person name="Tsui H.-C.T."/>
            <person name="Winkler M.E."/>
        </authorList>
    </citation>
    <scope>NUCLEOTIDE SEQUENCE</scope>
</reference>
<evidence type="ECO:0000256" key="2">
    <source>
        <dbReference type="ARBA" id="ARBA00022723"/>
    </source>
</evidence>
<dbReference type="InterPro" id="IPR006058">
    <property type="entry name" value="2Fe2S_fd_BS"/>
</dbReference>
<keyword evidence="2" id="KW-0479">Metal-binding</keyword>
<dbReference type="CDD" id="cd00207">
    <property type="entry name" value="fer2"/>
    <property type="match status" value="1"/>
</dbReference>
<evidence type="ECO:0000256" key="3">
    <source>
        <dbReference type="ARBA" id="ARBA00023002"/>
    </source>
</evidence>
<evidence type="ECO:0000256" key="5">
    <source>
        <dbReference type="ARBA" id="ARBA00023014"/>
    </source>
</evidence>
<dbReference type="Pfam" id="PF01799">
    <property type="entry name" value="Fer2_2"/>
    <property type="match status" value="1"/>
</dbReference>
<feature type="domain" description="2Fe-2S ferredoxin-type" evidence="7">
    <location>
        <begin position="1"/>
        <end position="76"/>
    </location>
</feature>
<dbReference type="AlphaFoldDB" id="A0A381PC22"/>
<proteinExistence type="predicted"/>
<organism evidence="8">
    <name type="scientific">marine metagenome</name>
    <dbReference type="NCBI Taxonomy" id="408172"/>
    <lineage>
        <taxon>unclassified sequences</taxon>
        <taxon>metagenomes</taxon>
        <taxon>ecological metagenomes</taxon>
    </lineage>
</organism>
<dbReference type="Gene3D" id="1.10.150.120">
    <property type="entry name" value="[2Fe-2S]-binding domain"/>
    <property type="match status" value="1"/>
</dbReference>
<dbReference type="PANTHER" id="PTHR44379:SF2">
    <property type="entry name" value="BLR6218 PROTEIN"/>
    <property type="match status" value="1"/>
</dbReference>
<dbReference type="InterPro" id="IPR036010">
    <property type="entry name" value="2Fe-2S_ferredoxin-like_sf"/>
</dbReference>
<dbReference type="PANTHER" id="PTHR44379">
    <property type="entry name" value="OXIDOREDUCTASE WITH IRON-SULFUR SUBUNIT"/>
    <property type="match status" value="1"/>
</dbReference>
<accession>A0A381PC22</accession>
<dbReference type="FunFam" id="3.10.20.30:FF:000020">
    <property type="entry name" value="Xanthine dehydrogenase iron-sulfur subunit"/>
    <property type="match status" value="1"/>
</dbReference>
<evidence type="ECO:0000256" key="6">
    <source>
        <dbReference type="SAM" id="MobiDB-lite"/>
    </source>
</evidence>
<dbReference type="InterPro" id="IPR036884">
    <property type="entry name" value="2Fe-2S-bd_dom_sf"/>
</dbReference>
<evidence type="ECO:0000313" key="8">
    <source>
        <dbReference type="EMBL" id="SUZ64541.1"/>
    </source>
</evidence>
<dbReference type="GO" id="GO:0016491">
    <property type="term" value="F:oxidoreductase activity"/>
    <property type="evidence" value="ECO:0007669"/>
    <property type="project" value="UniProtKB-KW"/>
</dbReference>
<feature type="compositionally biased region" description="Gly residues" evidence="6">
    <location>
        <begin position="165"/>
        <end position="174"/>
    </location>
</feature>
<evidence type="ECO:0000256" key="1">
    <source>
        <dbReference type="ARBA" id="ARBA00022714"/>
    </source>
</evidence>
<dbReference type="Pfam" id="PF00111">
    <property type="entry name" value="Fer2"/>
    <property type="match status" value="1"/>
</dbReference>
<name>A0A381PC22_9ZZZZ</name>
<gene>
    <name evidence="8" type="ORF">METZ01_LOCUS17395</name>
</gene>
<dbReference type="InterPro" id="IPR051452">
    <property type="entry name" value="Diverse_Oxidoreductases"/>
</dbReference>
<dbReference type="PROSITE" id="PS00197">
    <property type="entry name" value="2FE2S_FER_1"/>
    <property type="match status" value="1"/>
</dbReference>
<sequence length="174" mass="18088">MPKFTLNGEARDVNVPGANPLLWVLRESLGLTGTKFGCGIGQCGACTVLLNGQPIRSCSFPVSGAEGAEITTIEGLSPDGGHPVQQAWVEEQVPQCGYCQSGQIMSAVALLATSERPTDADIDTAMSGNVCRCGTYGAIRRAIHRAAELQTDPGARRVPTRESSTGGGDIGGDR</sequence>
<dbReference type="PROSITE" id="PS51085">
    <property type="entry name" value="2FE2S_FER_2"/>
    <property type="match status" value="1"/>
</dbReference>
<feature type="region of interest" description="Disordered" evidence="6">
    <location>
        <begin position="147"/>
        <end position="174"/>
    </location>
</feature>
<dbReference type="GO" id="GO:0046872">
    <property type="term" value="F:metal ion binding"/>
    <property type="evidence" value="ECO:0007669"/>
    <property type="project" value="UniProtKB-KW"/>
</dbReference>
<protein>
    <recommendedName>
        <fullName evidence="7">2Fe-2S ferredoxin-type domain-containing protein</fullName>
    </recommendedName>
</protein>
<dbReference type="GO" id="GO:0051537">
    <property type="term" value="F:2 iron, 2 sulfur cluster binding"/>
    <property type="evidence" value="ECO:0007669"/>
    <property type="project" value="UniProtKB-KW"/>
</dbReference>
<dbReference type="SUPFAM" id="SSF54292">
    <property type="entry name" value="2Fe-2S ferredoxin-like"/>
    <property type="match status" value="1"/>
</dbReference>
<keyword evidence="4" id="KW-0408">Iron</keyword>
<dbReference type="EMBL" id="UINC01000937">
    <property type="protein sequence ID" value="SUZ64541.1"/>
    <property type="molecule type" value="Genomic_DNA"/>
</dbReference>
<dbReference type="InterPro" id="IPR001041">
    <property type="entry name" value="2Fe-2S_ferredoxin-type"/>
</dbReference>
<evidence type="ECO:0000259" key="7">
    <source>
        <dbReference type="PROSITE" id="PS51085"/>
    </source>
</evidence>
<dbReference type="InterPro" id="IPR002888">
    <property type="entry name" value="2Fe-2S-bd"/>
</dbReference>
<dbReference type="SUPFAM" id="SSF47741">
    <property type="entry name" value="CO dehydrogenase ISP C-domain like"/>
    <property type="match status" value="1"/>
</dbReference>
<keyword evidence="1" id="KW-0001">2Fe-2S</keyword>
<evidence type="ECO:0000256" key="4">
    <source>
        <dbReference type="ARBA" id="ARBA00023004"/>
    </source>
</evidence>
<dbReference type="Gene3D" id="3.10.20.30">
    <property type="match status" value="1"/>
</dbReference>
<dbReference type="InterPro" id="IPR012675">
    <property type="entry name" value="Beta-grasp_dom_sf"/>
</dbReference>